<sequence length="238" mass="27699">MPAKQYKVKVENIFEGPMDLLVFLIKKNEVDIYDIPIALITEQYLQYLDWMKAMNIDFAGDFILMASTLTHIKSRMLLPVHHDSDEEDEDPRMEIARPLLEYLRMKSAAEQLADRDFLGEDTFSRVPSQEDLKFDNSEQSIQVSMFELIKAFQNILENISKDHLVDFSRDRFSIKDKISAIIDILEQKGSIVFHELFSRNTDKDELIVTFLAVLELGKLGLVRIAQQFQTGIIRLFYL</sequence>
<dbReference type="KEGG" id="dli:dnl_47700"/>
<dbReference type="HAMAP" id="MF_01805">
    <property type="entry name" value="ScpA"/>
    <property type="match status" value="1"/>
</dbReference>
<evidence type="ECO:0000256" key="1">
    <source>
        <dbReference type="ARBA" id="ARBA00044777"/>
    </source>
</evidence>
<dbReference type="GO" id="GO:0051301">
    <property type="term" value="P:cell division"/>
    <property type="evidence" value="ECO:0007669"/>
    <property type="project" value="UniProtKB-KW"/>
</dbReference>
<reference evidence="3" key="1">
    <citation type="journal article" date="2021" name="Microb. Physiol.">
        <title>Proteogenomic Insights into the Physiology of Marine, Sulfate-Reducing, Filamentous Desulfonema limicola and Desulfonema magnum.</title>
        <authorList>
            <person name="Schnaars V."/>
            <person name="Wohlbrand L."/>
            <person name="Scheve S."/>
            <person name="Hinrichs C."/>
            <person name="Reinhardt R."/>
            <person name="Rabus R."/>
        </authorList>
    </citation>
    <scope>NUCLEOTIDE SEQUENCE</scope>
    <source>
        <strain evidence="3">5ac10</strain>
    </source>
</reference>
<dbReference type="GO" id="GO:0007059">
    <property type="term" value="P:chromosome segregation"/>
    <property type="evidence" value="ECO:0007669"/>
    <property type="project" value="UniProtKB-UniRule"/>
</dbReference>
<dbReference type="Gene3D" id="6.10.250.2410">
    <property type="match status" value="1"/>
</dbReference>
<protein>
    <recommendedName>
        <fullName evidence="1 2">Segregation and condensation protein A</fullName>
    </recommendedName>
</protein>
<keyword evidence="4" id="KW-1185">Reference proteome</keyword>
<keyword evidence="2" id="KW-0131">Cell cycle</keyword>
<dbReference type="Pfam" id="PF02616">
    <property type="entry name" value="SMC_ScpA"/>
    <property type="match status" value="1"/>
</dbReference>
<gene>
    <name evidence="2 3" type="primary">scpA</name>
    <name evidence="3" type="ORF">dnl_47700</name>
</gene>
<dbReference type="EMBL" id="CP061799">
    <property type="protein sequence ID" value="QTA82395.1"/>
    <property type="molecule type" value="Genomic_DNA"/>
</dbReference>
<keyword evidence="2" id="KW-0132">Cell division</keyword>
<name>A0A975GI83_9BACT</name>
<dbReference type="PANTHER" id="PTHR33969:SF2">
    <property type="entry name" value="SEGREGATION AND CONDENSATION PROTEIN A"/>
    <property type="match status" value="1"/>
</dbReference>
<dbReference type="InterPro" id="IPR003768">
    <property type="entry name" value="ScpA"/>
</dbReference>
<comment type="subunit">
    <text evidence="2">Component of a cohesin-like complex composed of ScpA, ScpB and the Smc homodimer, in which ScpA and ScpB bind to the head domain of Smc. The presence of the three proteins is required for the association of the complex with DNA.</text>
</comment>
<organism evidence="3 4">
    <name type="scientific">Desulfonema limicola</name>
    <dbReference type="NCBI Taxonomy" id="45656"/>
    <lineage>
        <taxon>Bacteria</taxon>
        <taxon>Pseudomonadati</taxon>
        <taxon>Thermodesulfobacteriota</taxon>
        <taxon>Desulfobacteria</taxon>
        <taxon>Desulfobacterales</taxon>
        <taxon>Desulfococcaceae</taxon>
        <taxon>Desulfonema</taxon>
    </lineage>
</organism>
<dbReference type="AlphaFoldDB" id="A0A975GI83"/>
<dbReference type="PANTHER" id="PTHR33969">
    <property type="entry name" value="SEGREGATION AND CONDENSATION PROTEIN A"/>
    <property type="match status" value="1"/>
</dbReference>
<evidence type="ECO:0000313" key="3">
    <source>
        <dbReference type="EMBL" id="QTA82395.1"/>
    </source>
</evidence>
<proteinExistence type="inferred from homology"/>
<keyword evidence="2" id="KW-0159">Chromosome partition</keyword>
<comment type="similarity">
    <text evidence="2">Belongs to the ScpA family.</text>
</comment>
<comment type="subcellular location">
    <subcellularLocation>
        <location evidence="2">Cytoplasm</location>
    </subcellularLocation>
    <text evidence="2">Associated with two foci at the outer edges of the nucleoid region in young cells, and at four foci within both cell halves in older cells.</text>
</comment>
<dbReference type="GO" id="GO:0005737">
    <property type="term" value="C:cytoplasm"/>
    <property type="evidence" value="ECO:0007669"/>
    <property type="project" value="UniProtKB-SubCell"/>
</dbReference>
<dbReference type="Proteomes" id="UP000663720">
    <property type="component" value="Chromosome"/>
</dbReference>
<keyword evidence="2" id="KW-0963">Cytoplasm</keyword>
<accession>A0A975GI83</accession>
<evidence type="ECO:0000256" key="2">
    <source>
        <dbReference type="HAMAP-Rule" id="MF_01805"/>
    </source>
</evidence>
<comment type="function">
    <text evidence="2">Participates in chromosomal partition during cell division. May act via the formation of a condensin-like complex containing Smc and ScpB that pull DNA away from mid-cell into both cell halves.</text>
</comment>
<dbReference type="GO" id="GO:0006260">
    <property type="term" value="P:DNA replication"/>
    <property type="evidence" value="ECO:0007669"/>
    <property type="project" value="UniProtKB-UniRule"/>
</dbReference>
<evidence type="ECO:0000313" key="4">
    <source>
        <dbReference type="Proteomes" id="UP000663720"/>
    </source>
</evidence>